<sequence>MMQRWAASFTPAATMAARQTCGLPRQFSMRRAPIDKKQVGRFGVEWIMGRKPTEINVREVELPKEPYNPRPYLMQFRKYPGVVCGLGAEYFYRDEQRSPLTYYHNRSPKTGDTVLVGATDPRAREARTIDNYAKERTRGFAVQIILEGRGVKAYWEPKAPFLKARLGVGAKVIDITEYVKRDPDIQVNVSKKGDLLVLHGPNKARVGTLAYRLLKKLQPRLQVYTGKGAHFAFHPAKRKVVRKK</sequence>
<dbReference type="Proteomes" id="UP001642464">
    <property type="component" value="Unassembled WGS sequence"/>
</dbReference>
<protein>
    <submittedName>
        <fullName evidence="1">Uncharacterized protein</fullName>
    </submittedName>
</protein>
<evidence type="ECO:0000313" key="1">
    <source>
        <dbReference type="EMBL" id="CAK9015049.1"/>
    </source>
</evidence>
<proteinExistence type="predicted"/>
<reference evidence="1 2" key="1">
    <citation type="submission" date="2024-02" db="EMBL/GenBank/DDBJ databases">
        <authorList>
            <person name="Chen Y."/>
            <person name="Shah S."/>
            <person name="Dougan E. K."/>
            <person name="Thang M."/>
            <person name="Chan C."/>
        </authorList>
    </citation>
    <scope>NUCLEOTIDE SEQUENCE [LARGE SCALE GENOMIC DNA]</scope>
</reference>
<keyword evidence="2" id="KW-1185">Reference proteome</keyword>
<accession>A0ABP0JL03</accession>
<name>A0ABP0JL03_9DINO</name>
<evidence type="ECO:0000313" key="2">
    <source>
        <dbReference type="Proteomes" id="UP001642464"/>
    </source>
</evidence>
<comment type="caution">
    <text evidence="1">The sequence shown here is derived from an EMBL/GenBank/DDBJ whole genome shotgun (WGS) entry which is preliminary data.</text>
</comment>
<gene>
    <name evidence="1" type="ORF">SCF082_LOCUS12587</name>
</gene>
<organism evidence="1 2">
    <name type="scientific">Durusdinium trenchii</name>
    <dbReference type="NCBI Taxonomy" id="1381693"/>
    <lineage>
        <taxon>Eukaryota</taxon>
        <taxon>Sar</taxon>
        <taxon>Alveolata</taxon>
        <taxon>Dinophyceae</taxon>
        <taxon>Suessiales</taxon>
        <taxon>Symbiodiniaceae</taxon>
        <taxon>Durusdinium</taxon>
    </lineage>
</organism>
<dbReference type="EMBL" id="CAXAMM010007691">
    <property type="protein sequence ID" value="CAK9015049.1"/>
    <property type="molecule type" value="Genomic_DNA"/>
</dbReference>